<dbReference type="InterPro" id="IPR016162">
    <property type="entry name" value="Ald_DH_N"/>
</dbReference>
<dbReference type="InterPro" id="IPR015590">
    <property type="entry name" value="Aldehyde_DH_dom"/>
</dbReference>
<dbReference type="KEGG" id="span:AWL63_11000"/>
<feature type="active site" evidence="3">
    <location>
        <position position="261"/>
    </location>
</feature>
<dbReference type="AlphaFoldDB" id="A0A1B3ZAF8"/>
<sequence>MTVHQPITARTAPFKTRYGNFIGGAWVEPIDGRYFENRSPIDGQVICEVPRSNAADIERALDAAHAAKEAWGRTSPAERALILNRIADRMEECLAELATAETWDNGKPIRETTAADVPLAIDHFRYFAGCIRAQEGGISEIDHDTVGYHFHEPLGVVGQIIPWNFPLLMACWKLAPALAAGNCVVIKPAEQTPASILVWAERIGDLLPPGVLNIVNGFGLEAGKPLAQSRRIAKIAFTGETSTGRLIMQYASESLIPVTLELGGKSPNIFFADVADEDDDFFDKAIEGFAMFALNQGEVCTCPSRALIHERVYDRFMERALKRVEAMVQGDPLDPATMVGAQASRDQMEKILSYFDIGRGEGAEVLTGGSRNVIDGLDGYYVKPTVLKGDNTMRVFQEEIFGPVVSVTTFKDDAEALSIANDTLYGLGAGVWTRDGTRAYRMGRAIQAGRVWTNCYHAYPAHAAFGGYKQSGIGRENHKMMLDHYQQTKNLLVSYSPKKLGFF</sequence>
<dbReference type="FunFam" id="3.40.309.10:FF:000012">
    <property type="entry name" value="Betaine aldehyde dehydrogenase"/>
    <property type="match status" value="1"/>
</dbReference>
<dbReference type="Pfam" id="PF00171">
    <property type="entry name" value="Aldedh"/>
    <property type="match status" value="1"/>
</dbReference>
<keyword evidence="7" id="KW-1185">Reference proteome</keyword>
<evidence type="ECO:0000313" key="6">
    <source>
        <dbReference type="EMBL" id="AOH84415.1"/>
    </source>
</evidence>
<dbReference type="FunFam" id="3.40.605.10:FF:000001">
    <property type="entry name" value="Aldehyde dehydrogenase 1"/>
    <property type="match status" value="1"/>
</dbReference>
<reference evidence="6 7" key="1">
    <citation type="submission" date="2016-01" db="EMBL/GenBank/DDBJ databases">
        <title>Complete genome and mega plasmid sequence of Sphingomonas panacis DCY99 elicits systemic resistance in rice to Xanthomonas oryzae.</title>
        <authorList>
            <person name="Kim Y.J."/>
            <person name="Yang D.C."/>
            <person name="Sing P."/>
        </authorList>
    </citation>
    <scope>NUCLEOTIDE SEQUENCE [LARGE SCALE GENOMIC DNA]</scope>
    <source>
        <strain evidence="6 7">DCY99</strain>
    </source>
</reference>
<dbReference type="Gene3D" id="3.40.309.10">
    <property type="entry name" value="Aldehyde Dehydrogenase, Chain A, domain 2"/>
    <property type="match status" value="1"/>
</dbReference>
<dbReference type="GO" id="GO:0004030">
    <property type="term" value="F:aldehyde dehydrogenase [NAD(P)+] activity"/>
    <property type="evidence" value="ECO:0007669"/>
    <property type="project" value="UniProtKB-ARBA"/>
</dbReference>
<dbReference type="InterPro" id="IPR016160">
    <property type="entry name" value="Ald_DH_CS_CYS"/>
</dbReference>
<evidence type="ECO:0000313" key="7">
    <source>
        <dbReference type="Proteomes" id="UP000094256"/>
    </source>
</evidence>
<dbReference type="Proteomes" id="UP000094256">
    <property type="component" value="Chromosome"/>
</dbReference>
<evidence type="ECO:0000256" key="1">
    <source>
        <dbReference type="ARBA" id="ARBA00009986"/>
    </source>
</evidence>
<keyword evidence="2 4" id="KW-0560">Oxidoreductase</keyword>
<comment type="similarity">
    <text evidence="1 4">Belongs to the aldehyde dehydrogenase family.</text>
</comment>
<proteinExistence type="inferred from homology"/>
<feature type="domain" description="Aldehyde dehydrogenase" evidence="5">
    <location>
        <begin position="26"/>
        <end position="490"/>
    </location>
</feature>
<dbReference type="PANTHER" id="PTHR43111">
    <property type="entry name" value="ALDEHYDE DEHYDROGENASE B-RELATED"/>
    <property type="match status" value="1"/>
</dbReference>
<dbReference type="PROSITE" id="PS00070">
    <property type="entry name" value="ALDEHYDE_DEHYDR_CYS"/>
    <property type="match status" value="1"/>
</dbReference>
<dbReference type="PROSITE" id="PS00687">
    <property type="entry name" value="ALDEHYDE_DEHYDR_GLU"/>
    <property type="match status" value="1"/>
</dbReference>
<gene>
    <name evidence="6" type="ORF">AWL63_11000</name>
</gene>
<dbReference type="Gene3D" id="3.40.605.10">
    <property type="entry name" value="Aldehyde Dehydrogenase, Chain A, domain 1"/>
    <property type="match status" value="1"/>
</dbReference>
<dbReference type="STRING" id="1560345.AWL63_11000"/>
<name>A0A1B3ZAF8_9SPHN</name>
<dbReference type="InterPro" id="IPR016161">
    <property type="entry name" value="Ald_DH/histidinol_DH"/>
</dbReference>
<evidence type="ECO:0000256" key="3">
    <source>
        <dbReference type="PROSITE-ProRule" id="PRU10007"/>
    </source>
</evidence>
<protein>
    <submittedName>
        <fullName evidence="6">Aldehyde dehydrogenase</fullName>
    </submittedName>
</protein>
<evidence type="ECO:0000256" key="4">
    <source>
        <dbReference type="RuleBase" id="RU003345"/>
    </source>
</evidence>
<accession>A0A1B3ZAF8</accession>
<dbReference type="PANTHER" id="PTHR43111:SF1">
    <property type="entry name" value="ALDEHYDE DEHYDROGENASE B-RELATED"/>
    <property type="match status" value="1"/>
</dbReference>
<dbReference type="RefSeq" id="WP_069204973.1">
    <property type="nucleotide sequence ID" value="NZ_CP014168.1"/>
</dbReference>
<dbReference type="SUPFAM" id="SSF53720">
    <property type="entry name" value="ALDH-like"/>
    <property type="match status" value="1"/>
</dbReference>
<organism evidence="6 7">
    <name type="scientific">Sphingomonas panacis</name>
    <dbReference type="NCBI Taxonomy" id="1560345"/>
    <lineage>
        <taxon>Bacteria</taxon>
        <taxon>Pseudomonadati</taxon>
        <taxon>Pseudomonadota</taxon>
        <taxon>Alphaproteobacteria</taxon>
        <taxon>Sphingomonadales</taxon>
        <taxon>Sphingomonadaceae</taxon>
        <taxon>Sphingomonas</taxon>
    </lineage>
</organism>
<dbReference type="EMBL" id="CP014168">
    <property type="protein sequence ID" value="AOH84415.1"/>
    <property type="molecule type" value="Genomic_DNA"/>
</dbReference>
<evidence type="ECO:0000259" key="5">
    <source>
        <dbReference type="Pfam" id="PF00171"/>
    </source>
</evidence>
<evidence type="ECO:0000256" key="2">
    <source>
        <dbReference type="ARBA" id="ARBA00023002"/>
    </source>
</evidence>
<dbReference type="InterPro" id="IPR029510">
    <property type="entry name" value="Ald_DH_CS_GLU"/>
</dbReference>
<dbReference type="InterPro" id="IPR016163">
    <property type="entry name" value="Ald_DH_C"/>
</dbReference>
<dbReference type="CDD" id="cd07116">
    <property type="entry name" value="ALDH_ACDHII-AcoD"/>
    <property type="match status" value="1"/>
</dbReference>
<dbReference type="OrthoDB" id="9802947at2"/>